<dbReference type="OrthoDB" id="2363873at2759"/>
<protein>
    <submittedName>
        <fullName evidence="1">Uncharacterized protein</fullName>
    </submittedName>
</protein>
<dbReference type="Pfam" id="PF03403">
    <property type="entry name" value="PAF-AH_p_II"/>
    <property type="match status" value="1"/>
</dbReference>
<comment type="caution">
    <text evidence="1">The sequence shown here is derived from an EMBL/GenBank/DDBJ whole genome shotgun (WGS) entry which is preliminary data.</text>
</comment>
<reference evidence="1" key="1">
    <citation type="submission" date="2021-04" db="EMBL/GenBank/DDBJ databases">
        <authorList>
            <consortium name="Molecular Ecology Group"/>
        </authorList>
    </citation>
    <scope>NUCLEOTIDE SEQUENCE</scope>
</reference>
<gene>
    <name evidence="1" type="ORF">CUNI_LOCUS10411</name>
</gene>
<proteinExistence type="predicted"/>
<evidence type="ECO:0000313" key="2">
    <source>
        <dbReference type="Proteomes" id="UP000678393"/>
    </source>
</evidence>
<dbReference type="AlphaFoldDB" id="A0A8S3Z5X1"/>
<dbReference type="Proteomes" id="UP000678393">
    <property type="component" value="Unassembled WGS sequence"/>
</dbReference>
<organism evidence="1 2">
    <name type="scientific">Candidula unifasciata</name>
    <dbReference type="NCBI Taxonomy" id="100452"/>
    <lineage>
        <taxon>Eukaryota</taxon>
        <taxon>Metazoa</taxon>
        <taxon>Spiralia</taxon>
        <taxon>Lophotrochozoa</taxon>
        <taxon>Mollusca</taxon>
        <taxon>Gastropoda</taxon>
        <taxon>Heterobranchia</taxon>
        <taxon>Euthyneura</taxon>
        <taxon>Panpulmonata</taxon>
        <taxon>Eupulmonata</taxon>
        <taxon>Stylommatophora</taxon>
        <taxon>Helicina</taxon>
        <taxon>Helicoidea</taxon>
        <taxon>Geomitridae</taxon>
        <taxon>Candidula</taxon>
    </lineage>
</organism>
<name>A0A8S3Z5X1_9EUPU</name>
<evidence type="ECO:0000313" key="1">
    <source>
        <dbReference type="EMBL" id="CAG5124853.1"/>
    </source>
</evidence>
<feature type="non-terminal residue" evidence="1">
    <location>
        <position position="77"/>
    </location>
</feature>
<accession>A0A8S3Z5X1</accession>
<dbReference type="EMBL" id="CAJHNH020001890">
    <property type="protein sequence ID" value="CAG5124853.1"/>
    <property type="molecule type" value="Genomic_DNA"/>
</dbReference>
<sequence>MLCALSQFIESFANNNKSMHQQEISDGEAGHLTRASRRHLPLPTGPHTVGCVDLMCDLSNDGTFFRLYYPTNKTDVV</sequence>
<dbReference type="Gene3D" id="3.40.50.1820">
    <property type="entry name" value="alpha/beta hydrolase"/>
    <property type="match status" value="1"/>
</dbReference>
<dbReference type="InterPro" id="IPR029058">
    <property type="entry name" value="AB_hydrolase_fold"/>
</dbReference>
<keyword evidence="2" id="KW-1185">Reference proteome</keyword>